<organism evidence="2 3">
    <name type="scientific">Armillaria gallica</name>
    <name type="common">Bulbous honey fungus</name>
    <name type="synonym">Armillaria bulbosa</name>
    <dbReference type="NCBI Taxonomy" id="47427"/>
    <lineage>
        <taxon>Eukaryota</taxon>
        <taxon>Fungi</taxon>
        <taxon>Dikarya</taxon>
        <taxon>Basidiomycota</taxon>
        <taxon>Agaricomycotina</taxon>
        <taxon>Agaricomycetes</taxon>
        <taxon>Agaricomycetidae</taxon>
        <taxon>Agaricales</taxon>
        <taxon>Marasmiineae</taxon>
        <taxon>Physalacriaceae</taxon>
        <taxon>Armillaria</taxon>
    </lineage>
</organism>
<reference evidence="3" key="1">
    <citation type="journal article" date="2017" name="Nat. Ecol. Evol.">
        <title>Genome expansion and lineage-specific genetic innovations in the forest pathogenic fungi Armillaria.</title>
        <authorList>
            <person name="Sipos G."/>
            <person name="Prasanna A.N."/>
            <person name="Walter M.C."/>
            <person name="O'Connor E."/>
            <person name="Balint B."/>
            <person name="Krizsan K."/>
            <person name="Kiss B."/>
            <person name="Hess J."/>
            <person name="Varga T."/>
            <person name="Slot J."/>
            <person name="Riley R."/>
            <person name="Boka B."/>
            <person name="Rigling D."/>
            <person name="Barry K."/>
            <person name="Lee J."/>
            <person name="Mihaltcheva S."/>
            <person name="LaButti K."/>
            <person name="Lipzen A."/>
            <person name="Waldron R."/>
            <person name="Moloney N.M."/>
            <person name="Sperisen C."/>
            <person name="Kredics L."/>
            <person name="Vagvoelgyi C."/>
            <person name="Patrignani A."/>
            <person name="Fitzpatrick D."/>
            <person name="Nagy I."/>
            <person name="Doyle S."/>
            <person name="Anderson J.B."/>
            <person name="Grigoriev I.V."/>
            <person name="Gueldener U."/>
            <person name="Muensterkoetter M."/>
            <person name="Nagy L.G."/>
        </authorList>
    </citation>
    <scope>NUCLEOTIDE SEQUENCE [LARGE SCALE GENOMIC DNA]</scope>
    <source>
        <strain evidence="3">Ar21-2</strain>
    </source>
</reference>
<dbReference type="AlphaFoldDB" id="A0A2H3CHI8"/>
<evidence type="ECO:0000313" key="2">
    <source>
        <dbReference type="EMBL" id="PBK82559.1"/>
    </source>
</evidence>
<keyword evidence="3" id="KW-1185">Reference proteome</keyword>
<dbReference type="OrthoDB" id="3101040at2759"/>
<gene>
    <name evidence="2" type="ORF">ARMGADRAFT_1090268</name>
</gene>
<dbReference type="InParanoid" id="A0A2H3CHI8"/>
<sequence length="106" mass="11448">MSQYDSIRDHLPFASLDFPFSLSNMANKHVAVIAGDIADALACYRSWFRIWNTARLFAKEGYAISLAACSANSLKALTNEVNAASGTASPFPISSYSTTDINTAYA</sequence>
<name>A0A2H3CHI8_ARMGA</name>
<evidence type="ECO:0000256" key="1">
    <source>
        <dbReference type="SAM" id="MobiDB-lite"/>
    </source>
</evidence>
<accession>A0A2H3CHI8</accession>
<feature type="region of interest" description="Disordered" evidence="1">
    <location>
        <begin position="85"/>
        <end position="106"/>
    </location>
</feature>
<protein>
    <submittedName>
        <fullName evidence="2">Uncharacterized protein</fullName>
    </submittedName>
</protein>
<dbReference type="EMBL" id="KZ293716">
    <property type="protein sequence ID" value="PBK82559.1"/>
    <property type="molecule type" value="Genomic_DNA"/>
</dbReference>
<evidence type="ECO:0000313" key="3">
    <source>
        <dbReference type="Proteomes" id="UP000217790"/>
    </source>
</evidence>
<proteinExistence type="predicted"/>
<dbReference type="Proteomes" id="UP000217790">
    <property type="component" value="Unassembled WGS sequence"/>
</dbReference>